<dbReference type="EMBL" id="JADGKB010000069">
    <property type="protein sequence ID" value="KAJ3255257.1"/>
    <property type="molecule type" value="Genomic_DNA"/>
</dbReference>
<feature type="transmembrane region" description="Helical" evidence="6">
    <location>
        <begin position="632"/>
        <end position="651"/>
    </location>
</feature>
<evidence type="ECO:0000256" key="5">
    <source>
        <dbReference type="SAM" id="MobiDB-lite"/>
    </source>
</evidence>
<evidence type="ECO:0000313" key="7">
    <source>
        <dbReference type="EMBL" id="KAJ3255257.1"/>
    </source>
</evidence>
<keyword evidence="3 6" id="KW-1133">Transmembrane helix</keyword>
<dbReference type="PANTHER" id="PTHR12570">
    <property type="match status" value="1"/>
</dbReference>
<dbReference type="PANTHER" id="PTHR12570:SF9">
    <property type="entry name" value="MAGNESIUM TRANSPORTER NIPA8-RELATED"/>
    <property type="match status" value="1"/>
</dbReference>
<feature type="region of interest" description="Disordered" evidence="5">
    <location>
        <begin position="421"/>
        <end position="471"/>
    </location>
</feature>
<evidence type="ECO:0000256" key="1">
    <source>
        <dbReference type="ARBA" id="ARBA00004141"/>
    </source>
</evidence>
<name>A0AAD5UEE7_9FUNG</name>
<dbReference type="Pfam" id="PF05653">
    <property type="entry name" value="Mg_trans_NIPA"/>
    <property type="match status" value="2"/>
</dbReference>
<feature type="transmembrane region" description="Helical" evidence="6">
    <location>
        <begin position="602"/>
        <end position="620"/>
    </location>
</feature>
<comment type="subcellular location">
    <subcellularLocation>
        <location evidence="1">Membrane</location>
        <topology evidence="1">Multi-pass membrane protein</topology>
    </subcellularLocation>
</comment>
<feature type="region of interest" description="Disordered" evidence="5">
    <location>
        <begin position="127"/>
        <end position="146"/>
    </location>
</feature>
<accession>A0AAD5UEE7</accession>
<dbReference type="SUPFAM" id="SSF103481">
    <property type="entry name" value="Multidrug resistance efflux transporter EmrE"/>
    <property type="match status" value="1"/>
</dbReference>
<comment type="caution">
    <text evidence="7">The sequence shown here is derived from an EMBL/GenBank/DDBJ whole genome shotgun (WGS) entry which is preliminary data.</text>
</comment>
<feature type="transmembrane region" description="Helical" evidence="6">
    <location>
        <begin position="527"/>
        <end position="549"/>
    </location>
</feature>
<keyword evidence="4 6" id="KW-0472">Membrane</keyword>
<organism evidence="7 8">
    <name type="scientific">Boothiomyces macroporosus</name>
    <dbReference type="NCBI Taxonomy" id="261099"/>
    <lineage>
        <taxon>Eukaryota</taxon>
        <taxon>Fungi</taxon>
        <taxon>Fungi incertae sedis</taxon>
        <taxon>Chytridiomycota</taxon>
        <taxon>Chytridiomycota incertae sedis</taxon>
        <taxon>Chytridiomycetes</taxon>
        <taxon>Rhizophydiales</taxon>
        <taxon>Terramycetaceae</taxon>
        <taxon>Boothiomyces</taxon>
    </lineage>
</organism>
<feature type="region of interest" description="Disordered" evidence="5">
    <location>
        <begin position="801"/>
        <end position="826"/>
    </location>
</feature>
<proteinExistence type="predicted"/>
<feature type="transmembrane region" description="Helical" evidence="6">
    <location>
        <begin position="190"/>
        <end position="209"/>
    </location>
</feature>
<sequence>MSTSLDRQGCCGGIAELQRCEPVLYSVGTCAGQAVCTPDIDPSSNASRCVVPTKASTTWIGIILNLISATTTNIGLNLQKLALRKRHEKVVRKKERETVGLVYHLASLRSTVKTFYRNLSNASLSNRSGAQSLERSSPEIPMESLSRDHSVRQLGETRVKKVQSFPTADKDKAEFQKDLRMGNLFSNPRWLLGMVVFIFGNICNFLALNFAAQSLLAPISSISLVVNVIVAPLINHEVWTYNDLVGIFLIVSGSVVVVVFAGSPGKDYDVCVLLKLFQQTPTIIYLTVIASLITTIFIGICIVEKNLDLKDDSNEVLKKVIQGDLVAVETKPAKPSAHNPEIVVSDEEVDGGEAIKRIVTISTPVRGNLDNSDEDNLTQDETSSIDNESGIEMIVDGNNENIDAFLKSKAGDRSSIHSVSLTFKIKKPQDQTETSSPTGSLKPPSPVKNEINPDEISATGSSSVSAVSHQEPKPIVAEIPAIPAKKTMRTRFIEYTRNWPIFKQLYNLKLIPVLPHKIPVNSFFARIFLPFGYAAFGGLMGTLTVLFANATIHLLSTSIFGSQNQFNSFSAWLFTFITLSTAISQVYWINMGLARYDALIQIPVYFVVWTIFDVVGGGVYYNEFANYTTVRFVLFIMGIVIIFIGVIVLAGRLKALEVDNLQPVAPSESEKNEVGPFIAATSTVKIPPVIPAAWVSAFLSEITRTLDTKTKPKISAYFGTIPRKNTNDKYQSKEKTESKLLAYLDPPAAMRPTRIKPPIKKQAKEKLMAEPIEIIDSDDDPLPTFKKMTKREPQIVTKSYSSKTKDYSNDQFSKHQSETFGQSRYYDQDPGTSALEYGDENILIRRYSAGEQHMIYQYNRQKSKPPTLSNLKHERNRSREPAWGYFKKKETKQDEFIEDEPITFITDLLNIDYEKVEKKEEALSLLQSYVKAQSIEFKNPINRVYTKPLELEFFNEEYECIYCGEQKRLTTDHVIPTTRKGTVKVKSCSTCNSSKGDQNLIEWIEYNRKTGKISLAPTLYQFLLCTKNHLLLELVIADVSRFRTFEEKRDYFVKECLPEWNDLLPKDELLF</sequence>
<dbReference type="Proteomes" id="UP001210925">
    <property type="component" value="Unassembled WGS sequence"/>
</dbReference>
<feature type="transmembrane region" description="Helical" evidence="6">
    <location>
        <begin position="569"/>
        <end position="590"/>
    </location>
</feature>
<keyword evidence="8" id="KW-1185">Reference proteome</keyword>
<feature type="compositionally biased region" description="Basic and acidic residues" evidence="5">
    <location>
        <begin position="803"/>
        <end position="817"/>
    </location>
</feature>
<evidence type="ECO:0000256" key="4">
    <source>
        <dbReference type="ARBA" id="ARBA00023136"/>
    </source>
</evidence>
<dbReference type="InterPro" id="IPR037185">
    <property type="entry name" value="EmrE-like"/>
</dbReference>
<dbReference type="AlphaFoldDB" id="A0AAD5UEE7"/>
<feature type="transmembrane region" description="Helical" evidence="6">
    <location>
        <begin position="283"/>
        <end position="303"/>
    </location>
</feature>
<evidence type="ECO:0000256" key="3">
    <source>
        <dbReference type="ARBA" id="ARBA00022989"/>
    </source>
</evidence>
<dbReference type="GO" id="GO:0016020">
    <property type="term" value="C:membrane"/>
    <property type="evidence" value="ECO:0007669"/>
    <property type="project" value="UniProtKB-SubCell"/>
</dbReference>
<evidence type="ECO:0000313" key="8">
    <source>
        <dbReference type="Proteomes" id="UP001210925"/>
    </source>
</evidence>
<dbReference type="InterPro" id="IPR008521">
    <property type="entry name" value="Mg_trans_NIPA"/>
</dbReference>
<protein>
    <submittedName>
        <fullName evidence="7">Uncharacterized protein</fullName>
    </submittedName>
</protein>
<feature type="transmembrane region" description="Helical" evidence="6">
    <location>
        <begin position="241"/>
        <end position="263"/>
    </location>
</feature>
<feature type="transmembrane region" description="Helical" evidence="6">
    <location>
        <begin position="215"/>
        <end position="234"/>
    </location>
</feature>
<feature type="compositionally biased region" description="Low complexity" evidence="5">
    <location>
        <begin position="457"/>
        <end position="468"/>
    </location>
</feature>
<evidence type="ECO:0000256" key="6">
    <source>
        <dbReference type="SAM" id="Phobius"/>
    </source>
</evidence>
<keyword evidence="2 6" id="KW-0812">Transmembrane</keyword>
<evidence type="ECO:0000256" key="2">
    <source>
        <dbReference type="ARBA" id="ARBA00022692"/>
    </source>
</evidence>
<dbReference type="Gene3D" id="1.10.30.50">
    <property type="match status" value="1"/>
</dbReference>
<dbReference type="Gene3D" id="1.10.3730.20">
    <property type="match status" value="1"/>
</dbReference>
<reference evidence="7" key="1">
    <citation type="submission" date="2020-05" db="EMBL/GenBank/DDBJ databases">
        <title>Phylogenomic resolution of chytrid fungi.</title>
        <authorList>
            <person name="Stajich J.E."/>
            <person name="Amses K."/>
            <person name="Simmons R."/>
            <person name="Seto K."/>
            <person name="Myers J."/>
            <person name="Bonds A."/>
            <person name="Quandt C.A."/>
            <person name="Barry K."/>
            <person name="Liu P."/>
            <person name="Grigoriev I."/>
            <person name="Longcore J.E."/>
            <person name="James T.Y."/>
        </authorList>
    </citation>
    <scope>NUCLEOTIDE SEQUENCE</scope>
    <source>
        <strain evidence="7">PLAUS21</strain>
    </source>
</reference>
<feature type="region of interest" description="Disordered" evidence="5">
    <location>
        <begin position="366"/>
        <end position="388"/>
    </location>
</feature>
<gene>
    <name evidence="7" type="ORF">HK103_006393</name>
</gene>
<dbReference type="GO" id="GO:0015095">
    <property type="term" value="F:magnesium ion transmembrane transporter activity"/>
    <property type="evidence" value="ECO:0007669"/>
    <property type="project" value="InterPro"/>
</dbReference>